<evidence type="ECO:0000256" key="1">
    <source>
        <dbReference type="ARBA" id="ARBA00022723"/>
    </source>
</evidence>
<keyword evidence="9" id="KW-1185">Reference proteome</keyword>
<evidence type="ECO:0000256" key="6">
    <source>
        <dbReference type="SAM" id="Coils"/>
    </source>
</evidence>
<dbReference type="GO" id="GO:0008270">
    <property type="term" value="F:zinc ion binding"/>
    <property type="evidence" value="ECO:0007669"/>
    <property type="project" value="UniProtKB-KW"/>
</dbReference>
<sequence>MEVLGNNTQLKESENQAPEINYNCRIPRDVNVGVNSSARSKGETDINLLVACKVQLSSEVIRWKTETLRLQKERDLAQQRSKELDRMIAQLSERTKELEERLFQAEDENKFLKTTSMNVEKEKANLIQRLSQNLNKYSYSWSELSSRPEGARTSRLDASEFRKSQFSPQEDWREVSQKMLQQMKNEMKELQEMSSHFACDKETPQDICNHEDINFKDEVEQDISNLISETLSLKHLLLEQRQKLKIILQNVTLNDFQKSDGISLTKQRGLEILNVNEANKSISSSIKTRMTEEDYRLHFTKQLENTCDIKKMGKQVQHFLTNSKSNIHVEPITEPKQDIKLPNNLQSQVSVEETRTSERKCEESEKVCPICNMIFGASVSQIDFEEHVLNHLETESASLLDQYVVV</sequence>
<keyword evidence="2 5" id="KW-0863">Zinc-finger</keyword>
<dbReference type="Gene3D" id="6.20.250.40">
    <property type="match status" value="1"/>
</dbReference>
<dbReference type="CDD" id="cd21965">
    <property type="entry name" value="Zn-C2H2_CALCOCO1_TAX1BP1_like"/>
    <property type="match status" value="1"/>
</dbReference>
<dbReference type="EMBL" id="BMAW01103208">
    <property type="protein sequence ID" value="GFT08084.1"/>
    <property type="molecule type" value="Genomic_DNA"/>
</dbReference>
<proteinExistence type="predicted"/>
<feature type="coiled-coil region" evidence="6">
    <location>
        <begin position="74"/>
        <end position="115"/>
    </location>
</feature>
<gene>
    <name evidence="8" type="primary">AVEN_100064_1</name>
    <name evidence="8" type="ORF">NPIL_187651</name>
</gene>
<name>A0A8X6NDU4_NEPPI</name>
<evidence type="ECO:0000256" key="5">
    <source>
        <dbReference type="PROSITE-ProRule" id="PRU01253"/>
    </source>
</evidence>
<comment type="caution">
    <text evidence="8">The sequence shown here is derived from an EMBL/GenBank/DDBJ whole genome shotgun (WGS) entry which is preliminary data.</text>
</comment>
<evidence type="ECO:0000313" key="8">
    <source>
        <dbReference type="EMBL" id="GFT08084.1"/>
    </source>
</evidence>
<dbReference type="Pfam" id="PF18112">
    <property type="entry name" value="Zn-C2H2_12"/>
    <property type="match status" value="1"/>
</dbReference>
<feature type="domain" description="UBZ1-type" evidence="7">
    <location>
        <begin position="365"/>
        <end position="391"/>
    </location>
</feature>
<keyword evidence="3" id="KW-0862">Zinc</keyword>
<accession>A0A8X6NDU4</accession>
<evidence type="ECO:0000256" key="4">
    <source>
        <dbReference type="ARBA" id="ARBA00023054"/>
    </source>
</evidence>
<evidence type="ECO:0000259" key="7">
    <source>
        <dbReference type="PROSITE" id="PS51905"/>
    </source>
</evidence>
<organism evidence="8 9">
    <name type="scientific">Nephila pilipes</name>
    <name type="common">Giant wood spider</name>
    <name type="synonym">Nephila maculata</name>
    <dbReference type="NCBI Taxonomy" id="299642"/>
    <lineage>
        <taxon>Eukaryota</taxon>
        <taxon>Metazoa</taxon>
        <taxon>Ecdysozoa</taxon>
        <taxon>Arthropoda</taxon>
        <taxon>Chelicerata</taxon>
        <taxon>Arachnida</taxon>
        <taxon>Araneae</taxon>
        <taxon>Araneomorphae</taxon>
        <taxon>Entelegynae</taxon>
        <taxon>Araneoidea</taxon>
        <taxon>Nephilidae</taxon>
        <taxon>Nephila</taxon>
    </lineage>
</organism>
<evidence type="ECO:0000256" key="2">
    <source>
        <dbReference type="ARBA" id="ARBA00022771"/>
    </source>
</evidence>
<dbReference type="AlphaFoldDB" id="A0A8X6NDU4"/>
<evidence type="ECO:0000256" key="3">
    <source>
        <dbReference type="ARBA" id="ARBA00022833"/>
    </source>
</evidence>
<reference evidence="8" key="1">
    <citation type="submission" date="2020-08" db="EMBL/GenBank/DDBJ databases">
        <title>Multicomponent nature underlies the extraordinary mechanical properties of spider dragline silk.</title>
        <authorList>
            <person name="Kono N."/>
            <person name="Nakamura H."/>
            <person name="Mori M."/>
            <person name="Yoshida Y."/>
            <person name="Ohtoshi R."/>
            <person name="Malay A.D."/>
            <person name="Moran D.A.P."/>
            <person name="Tomita M."/>
            <person name="Numata K."/>
            <person name="Arakawa K."/>
        </authorList>
    </citation>
    <scope>NUCLEOTIDE SEQUENCE</scope>
</reference>
<dbReference type="InterPro" id="IPR041641">
    <property type="entry name" value="CALCOCO1/2_Zn_UBZ1"/>
</dbReference>
<keyword evidence="4 6" id="KW-0175">Coiled coil</keyword>
<evidence type="ECO:0000313" key="9">
    <source>
        <dbReference type="Proteomes" id="UP000887013"/>
    </source>
</evidence>
<protein>
    <submittedName>
        <fullName evidence="8">Zn-C2H2_12 domain-containing protein</fullName>
    </submittedName>
</protein>
<dbReference type="PROSITE" id="PS51905">
    <property type="entry name" value="ZF_UBZ1"/>
    <property type="match status" value="1"/>
</dbReference>
<dbReference type="OrthoDB" id="6105729at2759"/>
<dbReference type="Proteomes" id="UP000887013">
    <property type="component" value="Unassembled WGS sequence"/>
</dbReference>
<keyword evidence="1" id="KW-0479">Metal-binding</keyword>